<dbReference type="KEGG" id="otd:J1M35_16495"/>
<dbReference type="RefSeq" id="WP_208008233.1">
    <property type="nucleotide sequence ID" value="NZ_CP071796.1"/>
</dbReference>
<dbReference type="EMBL" id="CP071796">
    <property type="protein sequence ID" value="QTD44669.1"/>
    <property type="molecule type" value="Genomic_DNA"/>
</dbReference>
<dbReference type="AlphaFoldDB" id="A0A975CI87"/>
<dbReference type="Proteomes" id="UP000663903">
    <property type="component" value="Chromosome"/>
</dbReference>
<evidence type="ECO:0000313" key="2">
    <source>
        <dbReference type="Proteomes" id="UP000663903"/>
    </source>
</evidence>
<proteinExistence type="predicted"/>
<evidence type="ECO:0000313" key="1">
    <source>
        <dbReference type="EMBL" id="QTD44669.1"/>
    </source>
</evidence>
<keyword evidence="2" id="KW-1185">Reference proteome</keyword>
<gene>
    <name evidence="1" type="ORF">J1M35_16495</name>
</gene>
<protein>
    <submittedName>
        <fullName evidence="1">Uncharacterized protein</fullName>
    </submittedName>
</protein>
<name>A0A975CI87_9BURK</name>
<sequence length="96" mass="10694">MTLAKTEQGRAALTQRGLLSRRERQILILCDAKRTLDDLIRMMDVDIVQDVSRLEEQGLLMMISPTLRQVAQFSDTGTIEFMPTQPAGVTMTAALA</sequence>
<reference evidence="1" key="1">
    <citation type="submission" date="2021-03" db="EMBL/GenBank/DDBJ databases">
        <title>Ottowia sp. 27C isolated from the cloaca of a Giant Asian pond turtle (Heosemys grandis).</title>
        <authorList>
            <person name="Spergser J."/>
            <person name="Busse H.-J."/>
        </authorList>
    </citation>
    <scope>NUCLEOTIDE SEQUENCE</scope>
    <source>
        <strain evidence="1">27C</strain>
    </source>
</reference>
<accession>A0A975CI87</accession>
<organism evidence="1 2">
    <name type="scientific">Ottowia testudinis</name>
    <dbReference type="NCBI Taxonomy" id="2816950"/>
    <lineage>
        <taxon>Bacteria</taxon>
        <taxon>Pseudomonadati</taxon>
        <taxon>Pseudomonadota</taxon>
        <taxon>Betaproteobacteria</taxon>
        <taxon>Burkholderiales</taxon>
        <taxon>Comamonadaceae</taxon>
        <taxon>Ottowia</taxon>
    </lineage>
</organism>